<reference evidence="3" key="1">
    <citation type="submission" date="2021-02" db="EMBL/GenBank/DDBJ databases">
        <authorList>
            <person name="Syme A R."/>
            <person name="Syme A R."/>
            <person name="Moolhuijzen P."/>
        </authorList>
    </citation>
    <scope>NUCLEOTIDE SEQUENCE</scope>
    <source>
        <strain evidence="3">W1-1</strain>
    </source>
</reference>
<proteinExistence type="predicted"/>
<evidence type="ECO:0000313" key="4">
    <source>
        <dbReference type="Proteomes" id="UP000472372"/>
    </source>
</evidence>
<accession>A0A6S6W843</accession>
<evidence type="ECO:0000313" key="3">
    <source>
        <dbReference type="EMBL" id="CAE7193519.1"/>
    </source>
</evidence>
<dbReference type="EMBL" id="HG992983">
    <property type="protein sequence ID" value="CAE7193519.1"/>
    <property type="molecule type" value="Genomic_DNA"/>
</dbReference>
<organism evidence="3 4">
    <name type="scientific">Pyrenophora teres f. teres</name>
    <dbReference type="NCBI Taxonomy" id="97479"/>
    <lineage>
        <taxon>Eukaryota</taxon>
        <taxon>Fungi</taxon>
        <taxon>Dikarya</taxon>
        <taxon>Ascomycota</taxon>
        <taxon>Pezizomycotina</taxon>
        <taxon>Dothideomycetes</taxon>
        <taxon>Pleosporomycetidae</taxon>
        <taxon>Pleosporales</taxon>
        <taxon>Pleosporineae</taxon>
        <taxon>Pleosporaceae</taxon>
        <taxon>Pyrenophora</taxon>
    </lineage>
</organism>
<dbReference type="Proteomes" id="UP000472372">
    <property type="component" value="Chromosome 7"/>
</dbReference>
<feature type="compositionally biased region" description="Polar residues" evidence="1">
    <location>
        <begin position="80"/>
        <end position="98"/>
    </location>
</feature>
<feature type="region of interest" description="Disordered" evidence="1">
    <location>
        <begin position="54"/>
        <end position="103"/>
    </location>
</feature>
<evidence type="ECO:0000256" key="2">
    <source>
        <dbReference type="SAM" id="Phobius"/>
    </source>
</evidence>
<evidence type="ECO:0000256" key="1">
    <source>
        <dbReference type="SAM" id="MobiDB-lite"/>
    </source>
</evidence>
<gene>
    <name evidence="3" type="ORF">PTTW11_07772</name>
</gene>
<keyword evidence="2" id="KW-1133">Transmembrane helix</keyword>
<sequence length="123" mass="12907">MSNAGNSTELAMQMFFGIFGVIGTIATLAGLHRHDSLGCVLIRHMRGRPIIHEHGRDTEASNSSSANLADVADATDATVLSEQRTTLPPTYEQSSEGSRSGAIAESDLNIGLLTITNKAGGPQ</sequence>
<dbReference type="AlphaFoldDB" id="A0A6S6W843"/>
<keyword evidence="2" id="KW-0812">Transmembrane</keyword>
<keyword evidence="2" id="KW-0472">Membrane</keyword>
<feature type="transmembrane region" description="Helical" evidence="2">
    <location>
        <begin position="12"/>
        <end position="31"/>
    </location>
</feature>
<name>A0A6S6W843_9PLEO</name>
<feature type="compositionally biased region" description="Low complexity" evidence="1">
    <location>
        <begin position="69"/>
        <end position="79"/>
    </location>
</feature>
<protein>
    <submittedName>
        <fullName evidence="3">Uncharacterized protein</fullName>
    </submittedName>
</protein>